<dbReference type="PROSITE" id="PS50106">
    <property type="entry name" value="PDZ"/>
    <property type="match status" value="1"/>
</dbReference>
<evidence type="ECO:0000256" key="4">
    <source>
        <dbReference type="ARBA" id="ARBA00022825"/>
    </source>
</evidence>
<dbReference type="GO" id="GO:0008236">
    <property type="term" value="F:serine-type peptidase activity"/>
    <property type="evidence" value="ECO:0007669"/>
    <property type="project" value="UniProtKB-KW"/>
</dbReference>
<dbReference type="SUPFAM" id="SSF52096">
    <property type="entry name" value="ClpP/crotonase"/>
    <property type="match status" value="1"/>
</dbReference>
<dbReference type="CDD" id="cd06782">
    <property type="entry name" value="cpPDZ_CPP-like"/>
    <property type="match status" value="1"/>
</dbReference>
<gene>
    <name evidence="7" type="ORF">ENK44_06915</name>
</gene>
<name>A0A7V4WVI5_CALAY</name>
<accession>A0A7V4WVI5</accession>
<dbReference type="FunFam" id="2.30.42.10:FF:000063">
    <property type="entry name" value="Peptidase, S41 family"/>
    <property type="match status" value="1"/>
</dbReference>
<dbReference type="Pfam" id="PF17820">
    <property type="entry name" value="PDZ_6"/>
    <property type="match status" value="1"/>
</dbReference>
<dbReference type="InterPro" id="IPR001478">
    <property type="entry name" value="PDZ"/>
</dbReference>
<comment type="similarity">
    <text evidence="1 5">Belongs to the peptidase S41A family.</text>
</comment>
<dbReference type="SMART" id="SM00245">
    <property type="entry name" value="TSPc"/>
    <property type="match status" value="1"/>
</dbReference>
<dbReference type="InterPro" id="IPR041489">
    <property type="entry name" value="PDZ_6"/>
</dbReference>
<proteinExistence type="inferred from homology"/>
<dbReference type="SMART" id="SM00228">
    <property type="entry name" value="PDZ"/>
    <property type="match status" value="1"/>
</dbReference>
<evidence type="ECO:0000259" key="6">
    <source>
        <dbReference type="PROSITE" id="PS50106"/>
    </source>
</evidence>
<dbReference type="InterPro" id="IPR005151">
    <property type="entry name" value="Tail-specific_protease"/>
</dbReference>
<dbReference type="EMBL" id="DRQG01000065">
    <property type="protein sequence ID" value="HGY55411.1"/>
    <property type="molecule type" value="Genomic_DNA"/>
</dbReference>
<evidence type="ECO:0000313" key="7">
    <source>
        <dbReference type="EMBL" id="HGY55411.1"/>
    </source>
</evidence>
<dbReference type="AlphaFoldDB" id="A0A7V4WVI5"/>
<dbReference type="PANTHER" id="PTHR32060:SF30">
    <property type="entry name" value="CARBOXY-TERMINAL PROCESSING PROTEASE CTPA"/>
    <property type="match status" value="1"/>
</dbReference>
<dbReference type="InterPro" id="IPR029045">
    <property type="entry name" value="ClpP/crotonase-like_dom_sf"/>
</dbReference>
<keyword evidence="4 5" id="KW-0720">Serine protease</keyword>
<dbReference type="InterPro" id="IPR004447">
    <property type="entry name" value="Peptidase_S41A"/>
</dbReference>
<dbReference type="InterPro" id="IPR036034">
    <property type="entry name" value="PDZ_sf"/>
</dbReference>
<dbReference type="GO" id="GO:0004175">
    <property type="term" value="F:endopeptidase activity"/>
    <property type="evidence" value="ECO:0007669"/>
    <property type="project" value="TreeGrafter"/>
</dbReference>
<dbReference type="Gene3D" id="2.30.42.10">
    <property type="match status" value="1"/>
</dbReference>
<dbReference type="Proteomes" id="UP000885779">
    <property type="component" value="Unassembled WGS sequence"/>
</dbReference>
<comment type="caution">
    <text evidence="7">The sequence shown here is derived from an EMBL/GenBank/DDBJ whole genome shotgun (WGS) entry which is preliminary data.</text>
</comment>
<evidence type="ECO:0000256" key="1">
    <source>
        <dbReference type="ARBA" id="ARBA00009179"/>
    </source>
</evidence>
<evidence type="ECO:0000256" key="3">
    <source>
        <dbReference type="ARBA" id="ARBA00022801"/>
    </source>
</evidence>
<dbReference type="Gene3D" id="3.90.226.10">
    <property type="entry name" value="2-enoyl-CoA Hydratase, Chain A, domain 1"/>
    <property type="match status" value="1"/>
</dbReference>
<protein>
    <submittedName>
        <fullName evidence="7">S41 family peptidase</fullName>
    </submittedName>
</protein>
<dbReference type="GO" id="GO:0006508">
    <property type="term" value="P:proteolysis"/>
    <property type="evidence" value="ECO:0007669"/>
    <property type="project" value="UniProtKB-KW"/>
</dbReference>
<reference evidence="7" key="1">
    <citation type="journal article" date="2020" name="mSystems">
        <title>Genome- and Community-Level Interaction Insights into Carbon Utilization and Element Cycling Functions of Hydrothermarchaeota in Hydrothermal Sediment.</title>
        <authorList>
            <person name="Zhou Z."/>
            <person name="Liu Y."/>
            <person name="Xu W."/>
            <person name="Pan J."/>
            <person name="Luo Z.H."/>
            <person name="Li M."/>
        </authorList>
    </citation>
    <scope>NUCLEOTIDE SEQUENCE [LARGE SCALE GENOMIC DNA]</scope>
    <source>
        <strain evidence="7">HyVt-577</strain>
    </source>
</reference>
<keyword evidence="3 5" id="KW-0378">Hydrolase</keyword>
<dbReference type="GO" id="GO:0030288">
    <property type="term" value="C:outer membrane-bounded periplasmic space"/>
    <property type="evidence" value="ECO:0007669"/>
    <property type="project" value="TreeGrafter"/>
</dbReference>
<dbReference type="Pfam" id="PF03572">
    <property type="entry name" value="Peptidase_S41"/>
    <property type="match status" value="1"/>
</dbReference>
<dbReference type="CDD" id="cd07560">
    <property type="entry name" value="Peptidase_S41_CPP"/>
    <property type="match status" value="1"/>
</dbReference>
<dbReference type="NCBIfam" id="TIGR00225">
    <property type="entry name" value="prc"/>
    <property type="match status" value="1"/>
</dbReference>
<dbReference type="Gene3D" id="3.30.750.44">
    <property type="match status" value="1"/>
</dbReference>
<evidence type="ECO:0000256" key="5">
    <source>
        <dbReference type="RuleBase" id="RU004404"/>
    </source>
</evidence>
<evidence type="ECO:0000256" key="2">
    <source>
        <dbReference type="ARBA" id="ARBA00022670"/>
    </source>
</evidence>
<organism evidence="7">
    <name type="scientific">Caldithrix abyssi</name>
    <dbReference type="NCBI Taxonomy" id="187145"/>
    <lineage>
        <taxon>Bacteria</taxon>
        <taxon>Pseudomonadati</taxon>
        <taxon>Calditrichota</taxon>
        <taxon>Calditrichia</taxon>
        <taxon>Calditrichales</taxon>
        <taxon>Calditrichaceae</taxon>
        <taxon>Caldithrix</taxon>
    </lineage>
</organism>
<sequence length="541" mass="61428">MAARKSNILLIVVIVVLLNLAWPYLEMAYYHLFPGGSELKRNLAKYEEVVHYIDNFYVDSVAYDKLTRESIKGALRTLDPHSVYITPEEAKANEEQFNGRYQGIGIQYDVIDGYITVISVIPGSPSEKAGLQAGDRILKIEGKSAYKISMDEVPRKLKGPKNTKVNVTISRAGIPEPFEVTLIRDEIPIYTIHTYFMVDDTTGYIWLNRFAHTTSGELEHALIKLEQQGMKQLLLDLRDNGGGLLQQAVEVAGKFISGHKLIVYTKGRLSRFDNEYYSDDFGISIDRNYPLIVLINQNSASASEIVAGAIQDYDRGLIVGETSFGKGLVQNEFILNDGSRLRMTVSKYYTPSGRLIQRPYKDISKEEYYHEVEEPDSLRDRLAADSAATRPVYYTAGGRKVYGGGGITPDTVVAYRLSAKSPDLSRTFNQDRVFFEAATRLAQKNPGWKDDFEYFFRHVKPNRLWLNVLRQTAKDRGIGFNEKDFRKDSVFLKNRLKAEVARILWGTGKFYQILLMQDNQFKTAVRLFPKVPLLLQNSADK</sequence>
<feature type="domain" description="PDZ" evidence="6">
    <location>
        <begin position="84"/>
        <end position="158"/>
    </location>
</feature>
<dbReference type="GO" id="GO:0007165">
    <property type="term" value="P:signal transduction"/>
    <property type="evidence" value="ECO:0007669"/>
    <property type="project" value="TreeGrafter"/>
</dbReference>
<keyword evidence="2 5" id="KW-0645">Protease</keyword>
<dbReference type="SUPFAM" id="SSF50156">
    <property type="entry name" value="PDZ domain-like"/>
    <property type="match status" value="1"/>
</dbReference>
<dbReference type="PANTHER" id="PTHR32060">
    <property type="entry name" value="TAIL-SPECIFIC PROTEASE"/>
    <property type="match status" value="1"/>
</dbReference>